<name>A0AAU9ICU1_9CILI</name>
<gene>
    <name evidence="1" type="ORF">BSTOLATCC_MIC3478</name>
</gene>
<protein>
    <submittedName>
        <fullName evidence="1">Uncharacterized protein</fullName>
    </submittedName>
</protein>
<reference evidence="1" key="1">
    <citation type="submission" date="2021-09" db="EMBL/GenBank/DDBJ databases">
        <authorList>
            <consortium name="AG Swart"/>
            <person name="Singh M."/>
            <person name="Singh A."/>
            <person name="Seah K."/>
            <person name="Emmerich C."/>
        </authorList>
    </citation>
    <scope>NUCLEOTIDE SEQUENCE</scope>
    <source>
        <strain evidence="1">ATCC30299</strain>
    </source>
</reference>
<organism evidence="1 2">
    <name type="scientific">Blepharisma stoltei</name>
    <dbReference type="NCBI Taxonomy" id="1481888"/>
    <lineage>
        <taxon>Eukaryota</taxon>
        <taxon>Sar</taxon>
        <taxon>Alveolata</taxon>
        <taxon>Ciliophora</taxon>
        <taxon>Postciliodesmatophora</taxon>
        <taxon>Heterotrichea</taxon>
        <taxon>Heterotrichida</taxon>
        <taxon>Blepharismidae</taxon>
        <taxon>Blepharisma</taxon>
    </lineage>
</organism>
<comment type="caution">
    <text evidence="1">The sequence shown here is derived from an EMBL/GenBank/DDBJ whole genome shotgun (WGS) entry which is preliminary data.</text>
</comment>
<dbReference type="AlphaFoldDB" id="A0AAU9ICU1"/>
<dbReference type="EMBL" id="CAJZBQ010000004">
    <property type="protein sequence ID" value="CAG9311186.1"/>
    <property type="molecule type" value="Genomic_DNA"/>
</dbReference>
<evidence type="ECO:0000313" key="1">
    <source>
        <dbReference type="EMBL" id="CAG9311186.1"/>
    </source>
</evidence>
<dbReference type="Proteomes" id="UP001162131">
    <property type="component" value="Unassembled WGS sequence"/>
</dbReference>
<evidence type="ECO:0000313" key="2">
    <source>
        <dbReference type="Proteomes" id="UP001162131"/>
    </source>
</evidence>
<keyword evidence="2" id="KW-1185">Reference proteome</keyword>
<accession>A0AAU9ICU1</accession>
<proteinExistence type="predicted"/>
<sequence>MLTLFSVILRKNSIALAIQVSHKSILGRNCTLPHTVYQPGRALLKRDAFNLEESGPKTASFGIDSLA</sequence>